<gene>
    <name evidence="2" type="ORF">HYFRA_00012770</name>
</gene>
<keyword evidence="3" id="KW-1185">Reference proteome</keyword>
<dbReference type="EMBL" id="CAJVRL010000097">
    <property type="protein sequence ID" value="CAG8960250.1"/>
    <property type="molecule type" value="Genomic_DNA"/>
</dbReference>
<comment type="caution">
    <text evidence="2">The sequence shown here is derived from an EMBL/GenBank/DDBJ whole genome shotgun (WGS) entry which is preliminary data.</text>
</comment>
<evidence type="ECO:0000313" key="3">
    <source>
        <dbReference type="Proteomes" id="UP000696280"/>
    </source>
</evidence>
<reference evidence="2" key="1">
    <citation type="submission" date="2021-07" db="EMBL/GenBank/DDBJ databases">
        <authorList>
            <person name="Durling M."/>
        </authorList>
    </citation>
    <scope>NUCLEOTIDE SEQUENCE</scope>
</reference>
<feature type="region of interest" description="Disordered" evidence="1">
    <location>
        <begin position="107"/>
        <end position="148"/>
    </location>
</feature>
<proteinExistence type="predicted"/>
<evidence type="ECO:0000256" key="1">
    <source>
        <dbReference type="SAM" id="MobiDB-lite"/>
    </source>
</evidence>
<evidence type="ECO:0000313" key="2">
    <source>
        <dbReference type="EMBL" id="CAG8960250.1"/>
    </source>
</evidence>
<dbReference type="Proteomes" id="UP000696280">
    <property type="component" value="Unassembled WGS sequence"/>
</dbReference>
<feature type="compositionally biased region" description="Basic and acidic residues" evidence="1">
    <location>
        <begin position="128"/>
        <end position="142"/>
    </location>
</feature>
<feature type="compositionally biased region" description="Low complexity" evidence="1">
    <location>
        <begin position="109"/>
        <end position="127"/>
    </location>
</feature>
<sequence>MIRAGKLEPRLLKQYSSSQDFNVNDSKLRTFPRKNMKKDKYLDYIPFTWIGCNNKGVFLRTDLLWDMMMISMLNYQVDEFVETVTGKEFSGDLTTIEHLIRSLFNSEDTASSSNGDTSTSSNGSMNGHDAREKAAQTEKCDGEGSDSSLQSIKHTLTNVSKYLAEELCAHLATMCRMSNDYGSLARDEAEKNLNSINFPEFNMAEDLVHAEKGEKLSDLERRKMELLELIGYERSCLMAAKEKLFPLLSACIRDVMNVFIDVTDLYGQIYVARDIASRM</sequence>
<name>A0A9N9L4N1_9HELO</name>
<organism evidence="2 3">
    <name type="scientific">Hymenoscyphus fraxineus</name>
    <dbReference type="NCBI Taxonomy" id="746836"/>
    <lineage>
        <taxon>Eukaryota</taxon>
        <taxon>Fungi</taxon>
        <taxon>Dikarya</taxon>
        <taxon>Ascomycota</taxon>
        <taxon>Pezizomycotina</taxon>
        <taxon>Leotiomycetes</taxon>
        <taxon>Helotiales</taxon>
        <taxon>Helotiaceae</taxon>
        <taxon>Hymenoscyphus</taxon>
    </lineage>
</organism>
<accession>A0A9N9L4N1</accession>
<dbReference type="AlphaFoldDB" id="A0A9N9L4N1"/>
<dbReference type="OrthoDB" id="3546915at2759"/>
<protein>
    <submittedName>
        <fullName evidence="2">Uncharacterized protein</fullName>
    </submittedName>
</protein>